<reference evidence="2" key="1">
    <citation type="submission" date="2016-11" db="UniProtKB">
        <authorList>
            <consortium name="WormBaseParasite"/>
        </authorList>
    </citation>
    <scope>IDENTIFICATION</scope>
    <source>
        <strain evidence="2">KR3021</strain>
    </source>
</reference>
<evidence type="ECO:0000313" key="1">
    <source>
        <dbReference type="Proteomes" id="UP000095286"/>
    </source>
</evidence>
<protein>
    <submittedName>
        <fullName evidence="2">Alpha-L-fucosidase</fullName>
    </submittedName>
</protein>
<evidence type="ECO:0000313" key="2">
    <source>
        <dbReference type="WBParaSite" id="RSKR_0000479500.1"/>
    </source>
</evidence>
<dbReference type="WBParaSite" id="RSKR_0000479500.1">
    <property type="protein sequence ID" value="RSKR_0000479500.1"/>
    <property type="gene ID" value="RSKR_0000479500"/>
</dbReference>
<dbReference type="Proteomes" id="UP000095286">
    <property type="component" value="Unplaced"/>
</dbReference>
<sequence>MTDQLFVRYHWKSENPDPVVVAYMEKNYPKDLTYFDFAKDFKAMDFNASNIAEIVQATGARYFVFTSKHHEGFTMFPSKTTFGWNSVDVGPKRDIVMELKVAIEETKGVKFGLYFSLMAWFHQLFLNDVAMNRTDYVEQQSYPQLLELTNKYKPQIIWSDGDWDRSDTYWKSKEFLAWLFNDSPVSKEVVVNDRWGSGCMGKHGGFLTFADNYDPGVLILRKWENCDTIDKYSWASTCLCLT</sequence>
<organism evidence="1 2">
    <name type="scientific">Rhabditophanes sp. KR3021</name>
    <dbReference type="NCBI Taxonomy" id="114890"/>
    <lineage>
        <taxon>Eukaryota</taxon>
        <taxon>Metazoa</taxon>
        <taxon>Ecdysozoa</taxon>
        <taxon>Nematoda</taxon>
        <taxon>Chromadorea</taxon>
        <taxon>Rhabditida</taxon>
        <taxon>Tylenchina</taxon>
        <taxon>Panagrolaimomorpha</taxon>
        <taxon>Strongyloidoidea</taxon>
        <taxon>Alloionematidae</taxon>
        <taxon>Rhabditophanes</taxon>
    </lineage>
</organism>
<proteinExistence type="predicted"/>
<name>A0AC35TVK0_9BILA</name>
<accession>A0AC35TVK0</accession>